<reference evidence="2 3" key="1">
    <citation type="submission" date="2019-02" db="EMBL/GenBank/DDBJ databases">
        <title>Deep-cultivation of Planctomycetes and their phenomic and genomic characterization uncovers novel biology.</title>
        <authorList>
            <person name="Wiegand S."/>
            <person name="Jogler M."/>
            <person name="Boedeker C."/>
            <person name="Pinto D."/>
            <person name="Vollmers J."/>
            <person name="Rivas-Marin E."/>
            <person name="Kohn T."/>
            <person name="Peeters S.H."/>
            <person name="Heuer A."/>
            <person name="Rast P."/>
            <person name="Oberbeckmann S."/>
            <person name="Bunk B."/>
            <person name="Jeske O."/>
            <person name="Meyerdierks A."/>
            <person name="Storesund J.E."/>
            <person name="Kallscheuer N."/>
            <person name="Luecker S."/>
            <person name="Lage O.M."/>
            <person name="Pohl T."/>
            <person name="Merkel B.J."/>
            <person name="Hornburger P."/>
            <person name="Mueller R.-W."/>
            <person name="Bruemmer F."/>
            <person name="Labrenz M."/>
            <person name="Spormann A.M."/>
            <person name="Op den Camp H."/>
            <person name="Overmann J."/>
            <person name="Amann R."/>
            <person name="Jetten M.S.M."/>
            <person name="Mascher T."/>
            <person name="Medema M.H."/>
            <person name="Devos D.P."/>
            <person name="Kaster A.-K."/>
            <person name="Ovreas L."/>
            <person name="Rohde M."/>
            <person name="Galperin M.Y."/>
            <person name="Jogler C."/>
        </authorList>
    </citation>
    <scope>NUCLEOTIDE SEQUENCE [LARGE SCALE GENOMIC DNA]</scope>
    <source>
        <strain evidence="2 3">Poly30</strain>
    </source>
</reference>
<protein>
    <recommendedName>
        <fullName evidence="4">SbsA Ig-like domain-containing protein</fullName>
    </recommendedName>
</protein>
<dbReference type="EMBL" id="CP036434">
    <property type="protein sequence ID" value="QDV07041.1"/>
    <property type="molecule type" value="Genomic_DNA"/>
</dbReference>
<evidence type="ECO:0000256" key="1">
    <source>
        <dbReference type="SAM" id="MobiDB-lite"/>
    </source>
</evidence>
<name>A0A518ESG9_9BACT</name>
<dbReference type="Proteomes" id="UP000320390">
    <property type="component" value="Chromosome"/>
</dbReference>
<evidence type="ECO:0008006" key="4">
    <source>
        <dbReference type="Google" id="ProtNLM"/>
    </source>
</evidence>
<sequence length="1272" mass="136537">MIFPSGSPPWDHLTGPPPPDLAPPHHPPRPTAPPLRRVSSFVSTVIPTEETLSDEALNSERKALTRTTVDTPLGSPLRSEPLPNPSPGFATTISKMTHRTHNPTRTALTSVAAALAFATLGCNNTKSPNADLVPEGTYASTPDGSRNFFVDSSFRGLTTEVHVARQYYGRLVTVASCDAAGAIIEVVHTDFVIDPREASTWSAPFTLTTNPVNGMETLCIAEDVTDTTVDPFLGTSPRERFIDALVEAAGGVRPVTDLGFVGTGNYTMVPRNAAFVLQFDDIIDPATITPQTSIKVIQGNPPVIPFFARIFPDPNFGALADFDGQPGAEFYPTRIIIDPAISPAESLATNIATNLTGFPASLSATLANIQVRIPTVKPVGQVSPLLSNPSNHPVVTNDNGTFDFGSSTRDVVRAFRSGGLAEVTGDPFSGFLPDREMPQIIGAQGANLAGVFQPDASDPMAFTIPTITFNSTLCAQRPVEGDVLTTSVGISAMVLRNSAIPGSLDSGAFNPVTGVASSVKVRVLEPVPAQFAADPAAGFVGNGQGAAQYASAYDSAPDSDDLTRPECFVTVTPNSFGFPDAPNVDITTNAEFAIRFSEPMNRDEMEPYESIKLTRRRVVAQEAADYVAGELRGDLNLRTYSFLPIVPLEHTNGTVETFFLSLGEGDLAPKDLAGNPLSALLSPIEYSVLQSAPTQQSGSRVSRFTSLDEEAPFADLTSDVLTERIPKLEWNGQGSVDVARERLRPRPVVREQVFVTTDQPLPGAMVPGPGTQLPLNPRGARTQFVWRYIDFGLSLYEDGDYPKGLDINRLNVDVEAAYLSPLGSNPIFESYPDFTMYMAHSKALPDEVTSNGALLNASSGIENRFTENLLDQTADPLEEVHPRERGYTINPGDQSLTPNGTTLIPLPMNQGVAEVDKEFYTWRDTAIMTLGGVNTIYGAPPLRNWEVNLEHPRHAVVTMMGEDCSTPNSPVLSPIPSPPSPDVLENPLYLPGQMRTAALPLLLDFRCFNSGTASSGNTFAHGLANASMQPFFRAYSAGGTNQAGVLDIIDPDLETIANGGYDPTSQPPGAEIPGLDNVLYYGALDLVSRVNRLTSIFFAAVDPSSFNPGAGNPNTDYDASYSNPSIVAPVIFPTLLDQPQGTAVELAYRGSSAEIQAGSPERENGQKMDPYGDFFKELPENYDGGPEDVQFNRRGNASCWDASFRYLMFDPMTGDSEINDNVSFLGNSLDWRNDTAQLQGARFFQVRISLISNVATGAVPTVSSLGFGWTNN</sequence>
<organism evidence="2 3">
    <name type="scientific">Saltatorellus ferox</name>
    <dbReference type="NCBI Taxonomy" id="2528018"/>
    <lineage>
        <taxon>Bacteria</taxon>
        <taxon>Pseudomonadati</taxon>
        <taxon>Planctomycetota</taxon>
        <taxon>Planctomycetia</taxon>
        <taxon>Planctomycetia incertae sedis</taxon>
        <taxon>Saltatorellus</taxon>
    </lineage>
</organism>
<evidence type="ECO:0000313" key="3">
    <source>
        <dbReference type="Proteomes" id="UP000320390"/>
    </source>
</evidence>
<feature type="region of interest" description="Disordered" evidence="1">
    <location>
        <begin position="52"/>
        <end position="86"/>
    </location>
</feature>
<evidence type="ECO:0000313" key="2">
    <source>
        <dbReference type="EMBL" id="QDV07041.1"/>
    </source>
</evidence>
<gene>
    <name evidence="2" type="ORF">Poly30_25600</name>
</gene>
<dbReference type="AlphaFoldDB" id="A0A518ESG9"/>
<proteinExistence type="predicted"/>
<accession>A0A518ESG9</accession>
<feature type="compositionally biased region" description="Pro residues" evidence="1">
    <location>
        <begin position="15"/>
        <end position="33"/>
    </location>
</feature>
<feature type="region of interest" description="Disordered" evidence="1">
    <location>
        <begin position="1"/>
        <end position="35"/>
    </location>
</feature>
<keyword evidence="3" id="KW-1185">Reference proteome</keyword>